<protein>
    <submittedName>
        <fullName evidence="1">Uncharacterized protein</fullName>
    </submittedName>
</protein>
<dbReference type="EMBL" id="BK015439">
    <property type="protein sequence ID" value="DAE06543.1"/>
    <property type="molecule type" value="Genomic_DNA"/>
</dbReference>
<sequence>MNSGEKVEEWRKRKSLSDLINNNKYLFNSWRSIKYTRKGKDIGYDPSWNSF</sequence>
<name>A0A8S5PH78_9CAUD</name>
<proteinExistence type="predicted"/>
<organism evidence="1">
    <name type="scientific">Myoviridae sp. ct0jJ30</name>
    <dbReference type="NCBI Taxonomy" id="2825014"/>
    <lineage>
        <taxon>Viruses</taxon>
        <taxon>Duplodnaviria</taxon>
        <taxon>Heunggongvirae</taxon>
        <taxon>Uroviricota</taxon>
        <taxon>Caudoviricetes</taxon>
    </lineage>
</organism>
<evidence type="ECO:0000313" key="1">
    <source>
        <dbReference type="EMBL" id="DAE06543.1"/>
    </source>
</evidence>
<reference evidence="1" key="1">
    <citation type="journal article" date="2021" name="Proc. Natl. Acad. Sci. U.S.A.">
        <title>A Catalog of Tens of Thousands of Viruses from Human Metagenomes Reveals Hidden Associations with Chronic Diseases.</title>
        <authorList>
            <person name="Tisza M.J."/>
            <person name="Buck C.B."/>
        </authorList>
    </citation>
    <scope>NUCLEOTIDE SEQUENCE</scope>
    <source>
        <strain evidence="1">Ct0jJ30</strain>
    </source>
</reference>
<accession>A0A8S5PH78</accession>